<protein>
    <submittedName>
        <fullName evidence="2">Acetyltransferase (GNAT) family protein</fullName>
    </submittedName>
</protein>
<dbReference type="PROSITE" id="PS51186">
    <property type="entry name" value="GNAT"/>
    <property type="match status" value="1"/>
</dbReference>
<dbReference type="PANTHER" id="PTHR13170:SF16">
    <property type="entry name" value="PROTEIN O-GLCNACASE"/>
    <property type="match status" value="1"/>
</dbReference>
<dbReference type="Pfam" id="PF00583">
    <property type="entry name" value="Acetyltransf_1"/>
    <property type="match status" value="1"/>
</dbReference>
<evidence type="ECO:0000313" key="2">
    <source>
        <dbReference type="EMBL" id="SEA33311.1"/>
    </source>
</evidence>
<dbReference type="AlphaFoldDB" id="A0A1H4AC85"/>
<dbReference type="RefSeq" id="WP_092564103.1">
    <property type="nucleotide sequence ID" value="NZ_FNQV01000007.1"/>
</dbReference>
<reference evidence="3" key="1">
    <citation type="submission" date="2016-10" db="EMBL/GenBank/DDBJ databases">
        <authorList>
            <person name="Varghese N."/>
            <person name="Submissions S."/>
        </authorList>
    </citation>
    <scope>NUCLEOTIDE SEQUENCE [LARGE SCALE GENOMIC DNA]</scope>
    <source>
        <strain evidence="3">KPR-1</strain>
    </source>
</reference>
<organism evidence="2 3">
    <name type="scientific">Bowdeniella nasicola</name>
    <dbReference type="NCBI Taxonomy" id="208480"/>
    <lineage>
        <taxon>Bacteria</taxon>
        <taxon>Bacillati</taxon>
        <taxon>Actinomycetota</taxon>
        <taxon>Actinomycetes</taxon>
        <taxon>Actinomycetales</taxon>
        <taxon>Actinomycetaceae</taxon>
        <taxon>Bowdeniella</taxon>
    </lineage>
</organism>
<dbReference type="EMBL" id="FNQV01000007">
    <property type="protein sequence ID" value="SEA33311.1"/>
    <property type="molecule type" value="Genomic_DNA"/>
</dbReference>
<dbReference type="GO" id="GO:0016747">
    <property type="term" value="F:acyltransferase activity, transferring groups other than amino-acyl groups"/>
    <property type="evidence" value="ECO:0007669"/>
    <property type="project" value="InterPro"/>
</dbReference>
<accession>A0A1H4AC85</accession>
<feature type="domain" description="N-acetyltransferase" evidence="1">
    <location>
        <begin position="4"/>
        <end position="206"/>
    </location>
</feature>
<dbReference type="InterPro" id="IPR000182">
    <property type="entry name" value="GNAT_dom"/>
</dbReference>
<evidence type="ECO:0000313" key="3">
    <source>
        <dbReference type="Proteomes" id="UP000199288"/>
    </source>
</evidence>
<keyword evidence="2" id="KW-0808">Transferase</keyword>
<gene>
    <name evidence="2" type="ORF">SAMN02910418_01394</name>
</gene>
<dbReference type="InterPro" id="IPR051822">
    <property type="entry name" value="Glycosyl_Hydrolase_84"/>
</dbReference>
<dbReference type="PANTHER" id="PTHR13170">
    <property type="entry name" value="O-GLCNACASE"/>
    <property type="match status" value="1"/>
</dbReference>
<dbReference type="OrthoDB" id="8593648at2"/>
<evidence type="ECO:0000259" key="1">
    <source>
        <dbReference type="PROSITE" id="PS51186"/>
    </source>
</evidence>
<proteinExistence type="predicted"/>
<name>A0A1H4AC85_9ACTO</name>
<dbReference type="Proteomes" id="UP000199288">
    <property type="component" value="Unassembled WGS sequence"/>
</dbReference>
<sequence length="213" mass="23582">MSGMTLRPYRREDRAAIGEVCVATGDSGADARGLYVDDELLPHIYAYPYLDFAPDLVSVIEDRGRVVGYLLGVASVDEFVSWWREHWRPVIAERYGSIEHASPADARLITLGLNPEQQLTELREDYPAEFHIDLLPDAQGQGHGRRLIDWFLGELGRRGVPGLAIGVGARNEGAIGFYRCLGFAVHQEHIGADGAPIAYTMTIDVPRKDPVQP</sequence>
<dbReference type="InterPro" id="IPR016181">
    <property type="entry name" value="Acyl_CoA_acyltransferase"/>
</dbReference>
<dbReference type="SUPFAM" id="SSF55729">
    <property type="entry name" value="Acyl-CoA N-acyltransferases (Nat)"/>
    <property type="match status" value="1"/>
</dbReference>
<keyword evidence="3" id="KW-1185">Reference proteome</keyword>
<dbReference type="Gene3D" id="3.40.630.30">
    <property type="match status" value="1"/>
</dbReference>